<dbReference type="InterPro" id="IPR010093">
    <property type="entry name" value="SinI_DNA-bd"/>
</dbReference>
<reference evidence="3" key="1">
    <citation type="journal article" date="2015" name="Nature">
        <title>Complex archaea that bridge the gap between prokaryotes and eukaryotes.</title>
        <authorList>
            <person name="Spang A."/>
            <person name="Saw J.H."/>
            <person name="Jorgensen S.L."/>
            <person name="Zaremba-Niedzwiedzka K."/>
            <person name="Martijn J."/>
            <person name="Lind A.E."/>
            <person name="van Eijk R."/>
            <person name="Schleper C."/>
            <person name="Guy L."/>
            <person name="Ettema T.J."/>
        </authorList>
    </citation>
    <scope>NUCLEOTIDE SEQUENCE</scope>
</reference>
<organism evidence="3">
    <name type="scientific">marine sediment metagenome</name>
    <dbReference type="NCBI Taxonomy" id="412755"/>
    <lineage>
        <taxon>unclassified sequences</taxon>
        <taxon>metagenomes</taxon>
        <taxon>ecological metagenomes</taxon>
    </lineage>
</organism>
<evidence type="ECO:0000259" key="1">
    <source>
        <dbReference type="Pfam" id="PF12728"/>
    </source>
</evidence>
<feature type="domain" description="Helix-turn-helix" evidence="1">
    <location>
        <begin position="4"/>
        <end position="53"/>
    </location>
</feature>
<comment type="caution">
    <text evidence="3">The sequence shown here is derived from an EMBL/GenBank/DDBJ whole genome shotgun (WGS) entry which is preliminary data.</text>
</comment>
<evidence type="ECO:0000313" key="3">
    <source>
        <dbReference type="EMBL" id="KKM76717.1"/>
    </source>
</evidence>
<dbReference type="InterPro" id="IPR041657">
    <property type="entry name" value="HTH_17"/>
</dbReference>
<dbReference type="NCBIfam" id="TIGR01764">
    <property type="entry name" value="excise"/>
    <property type="match status" value="1"/>
</dbReference>
<dbReference type="InterPro" id="IPR009061">
    <property type="entry name" value="DNA-bd_dom_put_sf"/>
</dbReference>
<protein>
    <submittedName>
        <fullName evidence="3">Uncharacterized protein</fullName>
    </submittedName>
</protein>
<dbReference type="InterPro" id="IPR045792">
    <property type="entry name" value="DUF6036"/>
</dbReference>
<gene>
    <name evidence="3" type="ORF">LCGC14_1377300</name>
</gene>
<dbReference type="Pfam" id="PF12728">
    <property type="entry name" value="HTH_17"/>
    <property type="match status" value="1"/>
</dbReference>
<accession>A0A0F9N5F4</accession>
<dbReference type="Pfam" id="PF19502">
    <property type="entry name" value="DUF6036"/>
    <property type="match status" value="1"/>
</dbReference>
<proteinExistence type="predicted"/>
<dbReference type="AlphaFoldDB" id="A0A0F9N5F4"/>
<dbReference type="EMBL" id="LAZR01008758">
    <property type="protein sequence ID" value="KKM76717.1"/>
    <property type="molecule type" value="Genomic_DNA"/>
</dbReference>
<feature type="domain" description="DUF6036" evidence="2">
    <location>
        <begin position="86"/>
        <end position="223"/>
    </location>
</feature>
<dbReference type="SUPFAM" id="SSF46955">
    <property type="entry name" value="Putative DNA-binding domain"/>
    <property type="match status" value="1"/>
</dbReference>
<dbReference type="GO" id="GO:0003677">
    <property type="term" value="F:DNA binding"/>
    <property type="evidence" value="ECO:0007669"/>
    <property type="project" value="InterPro"/>
</dbReference>
<evidence type="ECO:0000259" key="2">
    <source>
        <dbReference type="Pfam" id="PF19502"/>
    </source>
</evidence>
<sequence>MEKLLDVKELACLLGYKQRTIYNMINRGDIPYVKIGKEYRFKETDIESLIESKPAKKSGLEKVKDIEDPLKKRLYFMGLLTKELQKKDVEPVLVGGQAVEFYTAGGYATYDIDIVAPSEPVGEVLNKWGFEKEGRHWVSVDLDISIEAPAFCLEPKQLERLTELSIDNLKVYIIGVEDIVLDRLNAYVHRNSQDDISWAKEIILNNKGTVDWNYLKTEADDKVKKVLIKIQKEIC</sequence>
<name>A0A0F9N5F4_9ZZZZ</name>